<evidence type="ECO:0000256" key="1">
    <source>
        <dbReference type="SAM" id="Phobius"/>
    </source>
</evidence>
<dbReference type="AlphaFoldDB" id="K1SJW5"/>
<keyword evidence="1" id="KW-1133">Transmembrane helix</keyword>
<comment type="caution">
    <text evidence="2">The sequence shown here is derived from an EMBL/GenBank/DDBJ whole genome shotgun (WGS) entry which is preliminary data.</text>
</comment>
<feature type="transmembrane region" description="Helical" evidence="1">
    <location>
        <begin position="6"/>
        <end position="23"/>
    </location>
</feature>
<name>K1SJW5_9ZZZZ</name>
<dbReference type="EMBL" id="AJWZ01007874">
    <property type="protein sequence ID" value="EKC55704.1"/>
    <property type="molecule type" value="Genomic_DNA"/>
</dbReference>
<dbReference type="InterPro" id="IPR046191">
    <property type="entry name" value="DUF6219"/>
</dbReference>
<gene>
    <name evidence="2" type="ORF">OBE_11433</name>
</gene>
<evidence type="ECO:0000313" key="2">
    <source>
        <dbReference type="EMBL" id="EKC55704.1"/>
    </source>
</evidence>
<protein>
    <submittedName>
        <fullName evidence="2">Uncharacterized protein</fullName>
    </submittedName>
</protein>
<accession>K1SJW5</accession>
<organism evidence="2">
    <name type="scientific">human gut metagenome</name>
    <dbReference type="NCBI Taxonomy" id="408170"/>
    <lineage>
        <taxon>unclassified sequences</taxon>
        <taxon>metagenomes</taxon>
        <taxon>organismal metagenomes</taxon>
    </lineage>
</organism>
<proteinExistence type="predicted"/>
<keyword evidence="1" id="KW-0812">Transmembrane</keyword>
<reference evidence="2" key="1">
    <citation type="journal article" date="2013" name="Environ. Microbiol.">
        <title>Microbiota from the distal guts of lean and obese adolescents exhibit partial functional redundancy besides clear differences in community structure.</title>
        <authorList>
            <person name="Ferrer M."/>
            <person name="Ruiz A."/>
            <person name="Lanza F."/>
            <person name="Haange S.B."/>
            <person name="Oberbach A."/>
            <person name="Till H."/>
            <person name="Bargiela R."/>
            <person name="Campoy C."/>
            <person name="Segura M.T."/>
            <person name="Richter M."/>
            <person name="von Bergen M."/>
            <person name="Seifert J."/>
            <person name="Suarez A."/>
        </authorList>
    </citation>
    <scope>NUCLEOTIDE SEQUENCE</scope>
</reference>
<dbReference type="Pfam" id="PF19727">
    <property type="entry name" value="DUF6219"/>
    <property type="match status" value="1"/>
</dbReference>
<sequence length="72" mass="8173">MKSHKYWSLGALFCMLGCIYSGIKKSMTAHKYFAYSSLLCMGMSIYSGHKLVPTKEEKITESNNSKNKLNKN</sequence>
<keyword evidence="1" id="KW-0472">Membrane</keyword>